<feature type="domain" description="IrrE N-terminal-like" evidence="1">
    <location>
        <begin position="55"/>
        <end position="149"/>
    </location>
</feature>
<accession>A0ABW9U0Z3</accession>
<organism evidence="2 3">
    <name type="scientific">Paenibacillus anseongense</name>
    <dbReference type="NCBI Taxonomy" id="2682845"/>
    <lineage>
        <taxon>Bacteria</taxon>
        <taxon>Bacillati</taxon>
        <taxon>Bacillota</taxon>
        <taxon>Bacilli</taxon>
        <taxon>Bacillales</taxon>
        <taxon>Paenibacillaceae</taxon>
        <taxon>Paenibacillus</taxon>
    </lineage>
</organism>
<protein>
    <submittedName>
        <fullName evidence="2">ImmA/IrrE family metallo-endopeptidase</fullName>
    </submittedName>
</protein>
<keyword evidence="3" id="KW-1185">Reference proteome</keyword>
<gene>
    <name evidence="2" type="ORF">GON05_03340</name>
</gene>
<evidence type="ECO:0000313" key="3">
    <source>
        <dbReference type="Proteomes" id="UP000467637"/>
    </source>
</evidence>
<dbReference type="Pfam" id="PF06114">
    <property type="entry name" value="Peptidase_M78"/>
    <property type="match status" value="1"/>
</dbReference>
<reference evidence="2 3" key="1">
    <citation type="submission" date="2019-12" db="EMBL/GenBank/DDBJ databases">
        <authorList>
            <person name="Huq M.A."/>
        </authorList>
    </citation>
    <scope>NUCLEOTIDE SEQUENCE [LARGE SCALE GENOMIC DNA]</scope>
    <source>
        <strain evidence="2 3">MAH-34</strain>
    </source>
</reference>
<dbReference type="Gene3D" id="1.10.10.2910">
    <property type="match status" value="1"/>
</dbReference>
<dbReference type="RefSeq" id="WP_157317800.1">
    <property type="nucleotide sequence ID" value="NZ_WSEM01000004.1"/>
</dbReference>
<dbReference type="Proteomes" id="UP000467637">
    <property type="component" value="Unassembled WGS sequence"/>
</dbReference>
<name>A0ABW9U0Z3_9BACL</name>
<comment type="caution">
    <text evidence="2">The sequence shown here is derived from an EMBL/GenBank/DDBJ whole genome shotgun (WGS) entry which is preliminary data.</text>
</comment>
<dbReference type="InterPro" id="IPR010359">
    <property type="entry name" value="IrrE_HExxH"/>
</dbReference>
<proteinExistence type="predicted"/>
<evidence type="ECO:0000313" key="2">
    <source>
        <dbReference type="EMBL" id="MVQ33678.1"/>
    </source>
</evidence>
<sequence length="197" mass="23559">MDLTYYKPTALEELICKHYRKAGIQYPFNLEIEMIADLFLIDISYREGKTFIDCDDGFYFIVIDARLSPEERRKEFFHELGHFLLHYGNQNILPKLLKEFQEMQADHFQYYAAMPFYMLSEFSHVPHSLLVKIMAEEFLLPEDFVKFRLDQVKRRINIGQQDHQLNSHWSRSVKVTKNDVQALLDAFICSKKEMEFN</sequence>
<evidence type="ECO:0000259" key="1">
    <source>
        <dbReference type="Pfam" id="PF06114"/>
    </source>
</evidence>
<dbReference type="EMBL" id="WSEM01000004">
    <property type="protein sequence ID" value="MVQ33678.1"/>
    <property type="molecule type" value="Genomic_DNA"/>
</dbReference>